<keyword evidence="4 7" id="KW-0326">Glycosidase</keyword>
<accession>A0A2T3HKR9</accession>
<dbReference type="GO" id="GO:0004553">
    <property type="term" value="F:hydrolase activity, hydrolyzing O-glycosyl compounds"/>
    <property type="evidence" value="ECO:0007669"/>
    <property type="project" value="InterPro"/>
</dbReference>
<feature type="active site" description="Proton acceptor" evidence="5">
    <location>
        <position position="47"/>
    </location>
</feature>
<dbReference type="GO" id="GO:0005975">
    <property type="term" value="P:carbohydrate metabolic process"/>
    <property type="evidence" value="ECO:0007669"/>
    <property type="project" value="InterPro"/>
</dbReference>
<dbReference type="PROSITE" id="PS51257">
    <property type="entry name" value="PROKAR_LIPOPROTEIN"/>
    <property type="match status" value="1"/>
</dbReference>
<organism evidence="9 10">
    <name type="scientific">Pedobacter yulinensis</name>
    <dbReference type="NCBI Taxonomy" id="2126353"/>
    <lineage>
        <taxon>Bacteria</taxon>
        <taxon>Pseudomonadati</taxon>
        <taxon>Bacteroidota</taxon>
        <taxon>Sphingobacteriia</taxon>
        <taxon>Sphingobacteriales</taxon>
        <taxon>Sphingobacteriaceae</taxon>
        <taxon>Pedobacter</taxon>
    </lineage>
</organism>
<evidence type="ECO:0000256" key="6">
    <source>
        <dbReference type="PIRSR" id="PIRSR606710-2"/>
    </source>
</evidence>
<dbReference type="CDD" id="cd18616">
    <property type="entry name" value="GH43_ABN-like"/>
    <property type="match status" value="1"/>
</dbReference>
<dbReference type="Gene3D" id="2.115.10.20">
    <property type="entry name" value="Glycosyl hydrolase domain, family 43"/>
    <property type="match status" value="1"/>
</dbReference>
<dbReference type="InterPro" id="IPR050727">
    <property type="entry name" value="GH43_arabinanases"/>
</dbReference>
<name>A0A2T3HKR9_9SPHI</name>
<dbReference type="AlphaFoldDB" id="A0A2T3HKR9"/>
<dbReference type="InterPro" id="IPR023296">
    <property type="entry name" value="Glyco_hydro_beta-prop_sf"/>
</dbReference>
<feature type="active site" description="Proton donor" evidence="5">
    <location>
        <position position="218"/>
    </location>
</feature>
<dbReference type="Pfam" id="PF04616">
    <property type="entry name" value="Glyco_hydro_43"/>
    <property type="match status" value="1"/>
</dbReference>
<dbReference type="InterPro" id="IPR006710">
    <property type="entry name" value="Glyco_hydro_43"/>
</dbReference>
<feature type="chain" id="PRO_5015784536" evidence="8">
    <location>
        <begin position="18"/>
        <end position="357"/>
    </location>
</feature>
<dbReference type="SUPFAM" id="SSF75005">
    <property type="entry name" value="Arabinanase/levansucrase/invertase"/>
    <property type="match status" value="1"/>
</dbReference>
<comment type="pathway">
    <text evidence="1">Glycan metabolism; L-arabinan degradation.</text>
</comment>
<sequence>MKIKPSLFFLLALAACGKSEPPAVEPPPAPVKKTSYTNPVFTPVMADPSVLRDPASGYFFVFGTEDFWGPGQGTKLVPIARSENLVDWVYIRDAFSTKPGWKADGGIWAPDPAYVNGQYYLYYSYSVWADSNPGIGLATSLRPEGPYTDLGKLFMSSEMGVPNAIDPFYMEDGGQKYLFFGSYSSAANNGTWGVPLAADGKSVPDKNAKFKIAAGDFEGVIIEKRNDYYYFFGSKNNCCDGAASVYQVRVGRSRALRGPYIDKEGKEITQRGSGSLLIARNDKIAGPGHNARIITDDAGTDWFIYHGIEVANPMIPNGPNRRALFLDKLTWQDGWPVIAGGTPSTTAQPVPVFNKKN</sequence>
<keyword evidence="8" id="KW-0732">Signal</keyword>
<evidence type="ECO:0000256" key="3">
    <source>
        <dbReference type="ARBA" id="ARBA00022801"/>
    </source>
</evidence>
<dbReference type="RefSeq" id="WP_107215281.1">
    <property type="nucleotide sequence ID" value="NZ_KZ686269.1"/>
</dbReference>
<dbReference type="PANTHER" id="PTHR43301">
    <property type="entry name" value="ARABINAN ENDO-1,5-ALPHA-L-ARABINOSIDASE"/>
    <property type="match status" value="1"/>
</dbReference>
<reference evidence="9 10" key="1">
    <citation type="submission" date="2018-03" db="EMBL/GenBank/DDBJ databases">
        <authorList>
            <person name="Keele B.F."/>
        </authorList>
    </citation>
    <scope>NUCLEOTIDE SEQUENCE [LARGE SCALE GENOMIC DNA]</scope>
    <source>
        <strain evidence="9 10">YL28-9</strain>
    </source>
</reference>
<protein>
    <submittedName>
        <fullName evidence="9">Arabinan endo-1,5-alpha-L-arabinosidase</fullName>
    </submittedName>
</protein>
<comment type="similarity">
    <text evidence="2 7">Belongs to the glycosyl hydrolase 43 family.</text>
</comment>
<proteinExistence type="inferred from homology"/>
<dbReference type="OrthoDB" id="9801455at2"/>
<evidence type="ECO:0000256" key="5">
    <source>
        <dbReference type="PIRSR" id="PIRSR606710-1"/>
    </source>
</evidence>
<feature type="site" description="Important for catalytic activity, responsible for pKa modulation of the active site Glu and correct orientation of both the proton donor and substrate" evidence="6">
    <location>
        <position position="166"/>
    </location>
</feature>
<dbReference type="EMBL" id="PYLS01000005">
    <property type="protein sequence ID" value="PST83020.1"/>
    <property type="molecule type" value="Genomic_DNA"/>
</dbReference>
<dbReference type="PANTHER" id="PTHR43301:SF3">
    <property type="entry name" value="ARABINAN ENDO-1,5-ALPHA-L-ARABINOSIDASE A-RELATED"/>
    <property type="match status" value="1"/>
</dbReference>
<keyword evidence="10" id="KW-1185">Reference proteome</keyword>
<feature type="signal peptide" evidence="8">
    <location>
        <begin position="1"/>
        <end position="17"/>
    </location>
</feature>
<evidence type="ECO:0000256" key="8">
    <source>
        <dbReference type="SAM" id="SignalP"/>
    </source>
</evidence>
<comment type="caution">
    <text evidence="9">The sequence shown here is derived from an EMBL/GenBank/DDBJ whole genome shotgun (WGS) entry which is preliminary data.</text>
</comment>
<evidence type="ECO:0000313" key="9">
    <source>
        <dbReference type="EMBL" id="PST83020.1"/>
    </source>
</evidence>
<evidence type="ECO:0000256" key="4">
    <source>
        <dbReference type="ARBA" id="ARBA00023295"/>
    </source>
</evidence>
<evidence type="ECO:0000256" key="2">
    <source>
        <dbReference type="ARBA" id="ARBA00009865"/>
    </source>
</evidence>
<dbReference type="Proteomes" id="UP000240912">
    <property type="component" value="Unassembled WGS sequence"/>
</dbReference>
<evidence type="ECO:0000256" key="7">
    <source>
        <dbReference type="RuleBase" id="RU361187"/>
    </source>
</evidence>
<keyword evidence="3 7" id="KW-0378">Hydrolase</keyword>
<gene>
    <name evidence="9" type="ORF">C7T94_10365</name>
</gene>
<evidence type="ECO:0000313" key="10">
    <source>
        <dbReference type="Proteomes" id="UP000240912"/>
    </source>
</evidence>
<evidence type="ECO:0000256" key="1">
    <source>
        <dbReference type="ARBA" id="ARBA00004834"/>
    </source>
</evidence>